<feature type="transmembrane region" description="Helical" evidence="1">
    <location>
        <begin position="182"/>
        <end position="207"/>
    </location>
</feature>
<dbReference type="GeneID" id="89478174"/>
<feature type="transmembrane region" description="Helical" evidence="1">
    <location>
        <begin position="155"/>
        <end position="175"/>
    </location>
</feature>
<feature type="transmembrane region" description="Helical" evidence="1">
    <location>
        <begin position="42"/>
        <end position="65"/>
    </location>
</feature>
<dbReference type="InterPro" id="IPR037185">
    <property type="entry name" value="EmrE-like"/>
</dbReference>
<dbReference type="Proteomes" id="UP000029448">
    <property type="component" value="Unassembled WGS sequence"/>
</dbReference>
<keyword evidence="4" id="KW-1185">Reference proteome</keyword>
<evidence type="ECO:0000256" key="1">
    <source>
        <dbReference type="SAM" id="Phobius"/>
    </source>
</evidence>
<accession>A0A094ZQC5</accession>
<dbReference type="GO" id="GO:0016020">
    <property type="term" value="C:membrane"/>
    <property type="evidence" value="ECO:0007669"/>
    <property type="project" value="InterPro"/>
</dbReference>
<proteinExistence type="predicted"/>
<comment type="caution">
    <text evidence="3">The sequence shown here is derived from an EMBL/GenBank/DDBJ whole genome shotgun (WGS) entry which is preliminary data.</text>
</comment>
<keyword evidence="1" id="KW-0472">Membrane</keyword>
<sequence>MEHNPAVTRKKNPFRHGTALAAALALVSWGSAYPVVRMALHSMAPIPLAAARYAVAAVVALAWVVWTRPQLPRMQDLPRFVLCGAVGITLYNILFNVGEQTVSSGAASLLISFSPLISAFIAVAFLGERLSLWGWVGSLVSFAGVVLIARSQPGGLAFGSGAADIVGAAFSAALYNTLQKKLVASYGALATTAYILIVGAVLLAPWWAEAWHSLSIAGLGTWGLVLQLGLFPAVLGYGAWAYVVGHLGVARSSGLLYLLSPTTLVLAFLLAGEVPTFRILLGGAIILSGVALMNAKGRKPKSAE</sequence>
<feature type="domain" description="EamA" evidence="2">
    <location>
        <begin position="165"/>
        <end position="294"/>
    </location>
</feature>
<reference evidence="3 4" key="1">
    <citation type="submission" date="2014-06" db="EMBL/GenBank/DDBJ databases">
        <title>Functional and comparative genomic analyses of the Drosophila gut microbiota identify candidate symbiosis factors.</title>
        <authorList>
            <person name="Newell P.D."/>
            <person name="Chaston J.M."/>
            <person name="Douglas A.E."/>
        </authorList>
    </citation>
    <scope>NUCLEOTIDE SEQUENCE [LARGE SCALE GENOMIC DNA]</scope>
    <source>
        <strain evidence="3 4">DmCS_006</strain>
    </source>
</reference>
<gene>
    <name evidence="3" type="ORF">AtDm6_1139</name>
</gene>
<feature type="transmembrane region" description="Helical" evidence="1">
    <location>
        <begin position="132"/>
        <end position="149"/>
    </location>
</feature>
<feature type="transmembrane region" description="Helical" evidence="1">
    <location>
        <begin position="255"/>
        <end position="271"/>
    </location>
</feature>
<feature type="transmembrane region" description="Helical" evidence="1">
    <location>
        <begin position="77"/>
        <end position="94"/>
    </location>
</feature>
<keyword evidence="1" id="KW-1133">Transmembrane helix</keyword>
<dbReference type="PANTHER" id="PTHR12715:SF4">
    <property type="entry name" value="EAMA DOMAIN-CONTAINING PROTEIN"/>
    <property type="match status" value="1"/>
</dbReference>
<dbReference type="InterPro" id="IPR052756">
    <property type="entry name" value="Alkyne_AA_exporter"/>
</dbReference>
<dbReference type="InterPro" id="IPR000620">
    <property type="entry name" value="EamA_dom"/>
</dbReference>
<dbReference type="PATRIC" id="fig|104102.7.peg.1131"/>
<dbReference type="EMBL" id="JOKM01000038">
    <property type="protein sequence ID" value="KGB24431.1"/>
    <property type="molecule type" value="Genomic_DNA"/>
</dbReference>
<dbReference type="STRING" id="104102.AtDm6_1139"/>
<organism evidence="3 4">
    <name type="scientific">Acetobacter tropicalis</name>
    <dbReference type="NCBI Taxonomy" id="104102"/>
    <lineage>
        <taxon>Bacteria</taxon>
        <taxon>Pseudomonadati</taxon>
        <taxon>Pseudomonadota</taxon>
        <taxon>Alphaproteobacteria</taxon>
        <taxon>Acetobacterales</taxon>
        <taxon>Acetobacteraceae</taxon>
        <taxon>Acetobacter</taxon>
    </lineage>
</organism>
<feature type="transmembrane region" description="Helical" evidence="1">
    <location>
        <begin position="219"/>
        <end position="243"/>
    </location>
</feature>
<dbReference type="Pfam" id="PF00892">
    <property type="entry name" value="EamA"/>
    <property type="match status" value="2"/>
</dbReference>
<feature type="transmembrane region" description="Helical" evidence="1">
    <location>
        <begin position="277"/>
        <end position="295"/>
    </location>
</feature>
<feature type="domain" description="EamA" evidence="2">
    <location>
        <begin position="19"/>
        <end position="149"/>
    </location>
</feature>
<protein>
    <recommendedName>
        <fullName evidence="2">EamA domain-containing protein</fullName>
    </recommendedName>
</protein>
<feature type="transmembrane region" description="Helical" evidence="1">
    <location>
        <begin position="106"/>
        <end position="125"/>
    </location>
</feature>
<dbReference type="RefSeq" id="WP_035378911.1">
    <property type="nucleotide sequence ID" value="NZ_JACAOJ010000001.1"/>
</dbReference>
<keyword evidence="1" id="KW-0812">Transmembrane</keyword>
<name>A0A094ZQC5_9PROT</name>
<dbReference type="SUPFAM" id="SSF103481">
    <property type="entry name" value="Multidrug resistance efflux transporter EmrE"/>
    <property type="match status" value="2"/>
</dbReference>
<dbReference type="PANTHER" id="PTHR12715">
    <property type="entry name" value="TRANSPORTER, DRUG/METABOLITE EXPORTER FAMILY"/>
    <property type="match status" value="1"/>
</dbReference>
<evidence type="ECO:0000313" key="3">
    <source>
        <dbReference type="EMBL" id="KGB24431.1"/>
    </source>
</evidence>
<evidence type="ECO:0000259" key="2">
    <source>
        <dbReference type="Pfam" id="PF00892"/>
    </source>
</evidence>
<evidence type="ECO:0000313" key="4">
    <source>
        <dbReference type="Proteomes" id="UP000029448"/>
    </source>
</evidence>
<dbReference type="AlphaFoldDB" id="A0A094ZQC5"/>